<evidence type="ECO:0000313" key="3">
    <source>
        <dbReference type="Proteomes" id="UP000013167"/>
    </source>
</evidence>
<keyword evidence="3" id="KW-1185">Reference proteome</keyword>
<dbReference type="InterPro" id="IPR036388">
    <property type="entry name" value="WH-like_DNA-bd_sf"/>
</dbReference>
<dbReference type="EMBL" id="CAIZ01000104">
    <property type="protein sequence ID" value="CCH69798.1"/>
    <property type="molecule type" value="Genomic_DNA"/>
</dbReference>
<dbReference type="InterPro" id="IPR005149">
    <property type="entry name" value="Tscrpt_reg_PadR_N"/>
</dbReference>
<dbReference type="RefSeq" id="WP_010849690.1">
    <property type="nucleotide sequence ID" value="NZ_HF570956.1"/>
</dbReference>
<protein>
    <submittedName>
        <fullName evidence="2">Transcriptional regulator, PadR family protein</fullName>
    </submittedName>
</protein>
<dbReference type="PANTHER" id="PTHR33169:SF14">
    <property type="entry name" value="TRANSCRIPTIONAL REGULATOR RV3488"/>
    <property type="match status" value="1"/>
</dbReference>
<reference evidence="2 3" key="1">
    <citation type="journal article" date="2013" name="ISME J.">
        <title>A metabolic model for members of the genus Tetrasphaera involved in enhanced biological phosphorus removal.</title>
        <authorList>
            <person name="Kristiansen R."/>
            <person name="Nguyen H.T.T."/>
            <person name="Saunders A.M."/>
            <person name="Nielsen J.L."/>
            <person name="Wimmer R."/>
            <person name="Le V.Q."/>
            <person name="McIlroy S.J."/>
            <person name="Petrovski S."/>
            <person name="Seviour R.J."/>
            <person name="Calteau A."/>
            <person name="Nielsen K.L."/>
            <person name="Nielsen P.H."/>
        </authorList>
    </citation>
    <scope>NUCLEOTIDE SEQUENCE [LARGE SCALE GENOMIC DNA]</scope>
    <source>
        <strain evidence="2 3">Lp2</strain>
    </source>
</reference>
<evidence type="ECO:0000313" key="2">
    <source>
        <dbReference type="EMBL" id="CCH69798.1"/>
    </source>
</evidence>
<dbReference type="InterPro" id="IPR052509">
    <property type="entry name" value="Metal_resp_DNA-bind_regulator"/>
</dbReference>
<dbReference type="Gene3D" id="1.10.10.10">
    <property type="entry name" value="Winged helix-like DNA-binding domain superfamily/Winged helix DNA-binding domain"/>
    <property type="match status" value="1"/>
</dbReference>
<dbReference type="SUPFAM" id="SSF46785">
    <property type="entry name" value="Winged helix' DNA-binding domain"/>
    <property type="match status" value="1"/>
</dbReference>
<sequence>MSIHDAQMLKGVLALLLLSLLADEDNYGYGIVTALREAGFTDLAEGTVYPALTRLEAAGHLESYLQRSASGPARKYYRTTADGRADLVARRESWHDLVASVGRVSGLTPSVTHPKEN</sequence>
<gene>
    <name evidence="2" type="ORF">BN10_360005</name>
</gene>
<accession>N0DYZ6</accession>
<proteinExistence type="predicted"/>
<dbReference type="InterPro" id="IPR036390">
    <property type="entry name" value="WH_DNA-bd_sf"/>
</dbReference>
<dbReference type="Proteomes" id="UP000013167">
    <property type="component" value="Unassembled WGS sequence"/>
</dbReference>
<dbReference type="eggNOG" id="COG1695">
    <property type="taxonomic scope" value="Bacteria"/>
</dbReference>
<dbReference type="HOGENOM" id="CLU_063440_3_1_11"/>
<dbReference type="STRING" id="1193181.BN10_360005"/>
<dbReference type="OrthoDB" id="122286at2"/>
<comment type="caution">
    <text evidence="2">The sequence shown here is derived from an EMBL/GenBank/DDBJ whole genome shotgun (WGS) entry which is preliminary data.</text>
</comment>
<feature type="domain" description="Transcription regulator PadR N-terminal" evidence="1">
    <location>
        <begin position="17"/>
        <end position="87"/>
    </location>
</feature>
<dbReference type="AlphaFoldDB" id="N0DYZ6"/>
<dbReference type="PANTHER" id="PTHR33169">
    <property type="entry name" value="PADR-FAMILY TRANSCRIPTIONAL REGULATOR"/>
    <property type="match status" value="1"/>
</dbReference>
<evidence type="ECO:0000259" key="1">
    <source>
        <dbReference type="Pfam" id="PF03551"/>
    </source>
</evidence>
<dbReference type="Pfam" id="PF03551">
    <property type="entry name" value="PadR"/>
    <property type="match status" value="1"/>
</dbReference>
<organism evidence="2 3">
    <name type="scientific">Phycicoccus elongatus Lp2</name>
    <dbReference type="NCBI Taxonomy" id="1193181"/>
    <lineage>
        <taxon>Bacteria</taxon>
        <taxon>Bacillati</taxon>
        <taxon>Actinomycetota</taxon>
        <taxon>Actinomycetes</taxon>
        <taxon>Micrococcales</taxon>
        <taxon>Intrasporangiaceae</taxon>
        <taxon>Phycicoccus</taxon>
    </lineage>
</organism>
<name>N0DYZ6_9MICO</name>